<dbReference type="AlphaFoldDB" id="A0A848L3N2"/>
<dbReference type="InterPro" id="IPR037401">
    <property type="entry name" value="SnoaL-like"/>
</dbReference>
<name>A0A848L3N2_9ACTN</name>
<protein>
    <submittedName>
        <fullName evidence="2">SnoaL-like domain-containing protein</fullName>
    </submittedName>
</protein>
<accession>A0A848L3N2</accession>
<evidence type="ECO:0000313" key="3">
    <source>
        <dbReference type="Proteomes" id="UP000550729"/>
    </source>
</evidence>
<dbReference type="SUPFAM" id="SSF54427">
    <property type="entry name" value="NTF2-like"/>
    <property type="match status" value="1"/>
</dbReference>
<dbReference type="Pfam" id="PF13577">
    <property type="entry name" value="SnoaL_4"/>
    <property type="match status" value="1"/>
</dbReference>
<proteinExistence type="predicted"/>
<organism evidence="2 3">
    <name type="scientific">Gordonia asplenii</name>
    <dbReference type="NCBI Taxonomy" id="2725283"/>
    <lineage>
        <taxon>Bacteria</taxon>
        <taxon>Bacillati</taxon>
        <taxon>Actinomycetota</taxon>
        <taxon>Actinomycetes</taxon>
        <taxon>Mycobacteriales</taxon>
        <taxon>Gordoniaceae</taxon>
        <taxon>Gordonia</taxon>
    </lineage>
</organism>
<dbReference type="Gene3D" id="3.10.450.50">
    <property type="match status" value="1"/>
</dbReference>
<evidence type="ECO:0000313" key="2">
    <source>
        <dbReference type="EMBL" id="NMO03665.1"/>
    </source>
</evidence>
<feature type="domain" description="SnoaL-like" evidence="1">
    <location>
        <begin position="9"/>
        <end position="125"/>
    </location>
</feature>
<dbReference type="InterPro" id="IPR032710">
    <property type="entry name" value="NTF2-like_dom_sf"/>
</dbReference>
<gene>
    <name evidence="2" type="ORF">HH308_20835</name>
</gene>
<evidence type="ECO:0000259" key="1">
    <source>
        <dbReference type="Pfam" id="PF13577"/>
    </source>
</evidence>
<sequence>MTGSTDAIIAVSQVVLRERQARDRGWWDQMRDCIHPAAQIRLSWFRGTGADFIVESREMSRRGQRATHRLGPPVVSVREDRAVVDISAAIEFRDALDGIEVDVTSYTRLLYRLERRCGSWQIQSLDPIYERDTLLATTAGADAALDHAVLSSYRPSYRFLAYYLNASGYEISDDLYGDDRPEQVDALYRFSFAWMEHDPDRS</sequence>
<dbReference type="EMBL" id="JABBNB010000025">
    <property type="protein sequence ID" value="NMO03665.1"/>
    <property type="molecule type" value="Genomic_DNA"/>
</dbReference>
<dbReference type="Proteomes" id="UP000550729">
    <property type="component" value="Unassembled WGS sequence"/>
</dbReference>
<dbReference type="RefSeq" id="WP_170196165.1">
    <property type="nucleotide sequence ID" value="NZ_JABBNB010000025.1"/>
</dbReference>
<reference evidence="2 3" key="1">
    <citation type="submission" date="2020-04" db="EMBL/GenBank/DDBJ databases">
        <title>Gordonia sp. nov. TBRC 11910.</title>
        <authorList>
            <person name="Suriyachadkun C."/>
        </authorList>
    </citation>
    <scope>NUCLEOTIDE SEQUENCE [LARGE SCALE GENOMIC DNA]</scope>
    <source>
        <strain evidence="2 3">TBRC 11910</strain>
    </source>
</reference>
<comment type="caution">
    <text evidence="2">The sequence shown here is derived from an EMBL/GenBank/DDBJ whole genome shotgun (WGS) entry which is preliminary data.</text>
</comment>
<keyword evidence="3" id="KW-1185">Reference proteome</keyword>